<dbReference type="GO" id="GO:0043952">
    <property type="term" value="P:protein transport by the Sec complex"/>
    <property type="evidence" value="ECO:0007669"/>
    <property type="project" value="UniProtKB-UniRule"/>
</dbReference>
<dbReference type="Pfam" id="PF02355">
    <property type="entry name" value="SecD_SecF_C"/>
    <property type="match status" value="2"/>
</dbReference>
<accession>A0A154IAI4</accession>
<dbReference type="Gene3D" id="1.20.1640.10">
    <property type="entry name" value="Multidrug efflux transporter AcrB transmembrane domain"/>
    <property type="match status" value="2"/>
</dbReference>
<dbReference type="InterPro" id="IPR022646">
    <property type="entry name" value="SecD/SecF_CS"/>
</dbReference>
<dbReference type="InterPro" id="IPR005665">
    <property type="entry name" value="SecF_bac"/>
</dbReference>
<feature type="transmembrane region" description="Helical" evidence="13">
    <location>
        <begin position="496"/>
        <end position="519"/>
    </location>
</feature>
<dbReference type="Gene3D" id="3.30.70.3400">
    <property type="match status" value="2"/>
</dbReference>
<dbReference type="InterPro" id="IPR022645">
    <property type="entry name" value="SecD/SecF_bac"/>
</dbReference>
<dbReference type="NCBIfam" id="TIGR01129">
    <property type="entry name" value="secD"/>
    <property type="match status" value="1"/>
</dbReference>
<dbReference type="FunFam" id="1.20.1640.10:FF:000004">
    <property type="entry name" value="Protein translocase subunit SecD"/>
    <property type="match status" value="1"/>
</dbReference>
<gene>
    <name evidence="14" type="primary">secF</name>
    <name evidence="13" type="synonym">secD</name>
    <name evidence="16" type="ORF">A4A59_04480</name>
</gene>
<feature type="transmembrane region" description="Helical" evidence="13">
    <location>
        <begin position="549"/>
        <end position="574"/>
    </location>
</feature>
<dbReference type="InterPro" id="IPR005791">
    <property type="entry name" value="SecD"/>
</dbReference>
<evidence type="ECO:0000256" key="4">
    <source>
        <dbReference type="ARBA" id="ARBA00022519"/>
    </source>
</evidence>
<feature type="transmembrane region" description="Helical" evidence="13">
    <location>
        <begin position="365"/>
        <end position="385"/>
    </location>
</feature>
<dbReference type="EMBL" id="LVYU01000134">
    <property type="protein sequence ID" value="KZA97421.1"/>
    <property type="molecule type" value="Genomic_DNA"/>
</dbReference>
<evidence type="ECO:0000256" key="14">
    <source>
        <dbReference type="HAMAP-Rule" id="MF_01464"/>
    </source>
</evidence>
<evidence type="ECO:0000256" key="3">
    <source>
        <dbReference type="ARBA" id="ARBA00022475"/>
    </source>
</evidence>
<dbReference type="SUPFAM" id="SSF82866">
    <property type="entry name" value="Multidrug efflux transporter AcrB transmembrane domain"/>
    <property type="match status" value="2"/>
</dbReference>
<comment type="similarity">
    <text evidence="12">In the N-terminal section; belongs to the SecD/SecF family. SecD subfamily.</text>
</comment>
<evidence type="ECO:0000256" key="10">
    <source>
        <dbReference type="ARBA" id="ARBA00059018"/>
    </source>
</evidence>
<evidence type="ECO:0000256" key="5">
    <source>
        <dbReference type="ARBA" id="ARBA00022692"/>
    </source>
</evidence>
<dbReference type="NCBIfam" id="TIGR00966">
    <property type="entry name" value="transloc_SecF"/>
    <property type="match status" value="1"/>
</dbReference>
<dbReference type="InterPro" id="IPR000731">
    <property type="entry name" value="SSD"/>
</dbReference>
<evidence type="ECO:0000256" key="8">
    <source>
        <dbReference type="ARBA" id="ARBA00023010"/>
    </source>
</evidence>
<dbReference type="PROSITE" id="PS50156">
    <property type="entry name" value="SSD"/>
    <property type="match status" value="1"/>
</dbReference>
<dbReference type="NCBIfam" id="NF009583">
    <property type="entry name" value="PRK13024.1-3"/>
    <property type="match status" value="1"/>
</dbReference>
<feature type="transmembrane region" description="Helical" evidence="13">
    <location>
        <begin position="460"/>
        <end position="484"/>
    </location>
</feature>
<keyword evidence="7 13" id="KW-1133">Transmembrane helix</keyword>
<dbReference type="HAMAP" id="MF_01464_B">
    <property type="entry name" value="SecF_B"/>
    <property type="match status" value="1"/>
</dbReference>
<reference evidence="16" key="1">
    <citation type="submission" date="2016-03" db="EMBL/GenBank/DDBJ databases">
        <title>Microsymbionts genomes from the relict species Vavilovia formosa.</title>
        <authorList>
            <person name="Chirak E."/>
            <person name="Kimeklis A."/>
            <person name="Kopat V."/>
            <person name="Andronov E."/>
        </authorList>
    </citation>
    <scope>NUCLEOTIDE SEQUENCE [LARGE SCALE GENOMIC DNA]</scope>
    <source>
        <strain evidence="16">Vaf12</strain>
    </source>
</reference>
<dbReference type="PANTHER" id="PTHR30081">
    <property type="entry name" value="PROTEIN-EXPORT MEMBRANE PROTEIN SEC"/>
    <property type="match status" value="1"/>
</dbReference>
<dbReference type="InterPro" id="IPR048634">
    <property type="entry name" value="SecD_SecF_C"/>
</dbReference>
<comment type="similarity">
    <text evidence="13">Belongs to the SecD/SecF family. SecD subfamily.</text>
</comment>
<proteinExistence type="inferred from homology"/>
<protein>
    <recommendedName>
        <fullName evidence="13 14">Multifunctional fusion protein</fullName>
    </recommendedName>
    <domain>
        <recommendedName>
            <fullName evidence="13">Protein translocase subunit SecD</fullName>
        </recommendedName>
    </domain>
    <domain>
        <recommendedName>
            <fullName evidence="14">Protein-export membrane protein SecF</fullName>
        </recommendedName>
    </domain>
</protein>
<dbReference type="NCBIfam" id="NF011315">
    <property type="entry name" value="PRK14726.1"/>
    <property type="match status" value="1"/>
</dbReference>
<dbReference type="Gene3D" id="3.30.1360.200">
    <property type="match status" value="1"/>
</dbReference>
<evidence type="ECO:0000256" key="13">
    <source>
        <dbReference type="HAMAP-Rule" id="MF_01463"/>
    </source>
</evidence>
<feature type="transmembrane region" description="Helical" evidence="13">
    <location>
        <begin position="392"/>
        <end position="414"/>
    </location>
</feature>
<evidence type="ECO:0000256" key="11">
    <source>
        <dbReference type="ARBA" id="ARBA00060856"/>
    </source>
</evidence>
<dbReference type="NCBIfam" id="TIGR00916">
    <property type="entry name" value="2A0604s01"/>
    <property type="match status" value="2"/>
</dbReference>
<feature type="domain" description="SSD" evidence="15">
    <location>
        <begin position="390"/>
        <end position="517"/>
    </location>
</feature>
<evidence type="ECO:0000256" key="1">
    <source>
        <dbReference type="ARBA" id="ARBA00004651"/>
    </source>
</evidence>
<dbReference type="FunFam" id="1.20.1640.10:FF:000024">
    <property type="entry name" value="Multifunctional fusion protein"/>
    <property type="match status" value="1"/>
</dbReference>
<evidence type="ECO:0000256" key="9">
    <source>
        <dbReference type="ARBA" id="ARBA00023136"/>
    </source>
</evidence>
<name>A0A154IAI4_RHILE</name>
<dbReference type="InterPro" id="IPR055344">
    <property type="entry name" value="SecD_SecF_C_bact"/>
</dbReference>
<feature type="transmembrane region" description="Helical" evidence="13">
    <location>
        <begin position="664"/>
        <end position="685"/>
    </location>
</feature>
<evidence type="ECO:0000256" key="2">
    <source>
        <dbReference type="ARBA" id="ARBA00022448"/>
    </source>
</evidence>
<dbReference type="AlphaFoldDB" id="A0A154IAI4"/>
<keyword evidence="2 13" id="KW-0813">Transport</keyword>
<dbReference type="PRINTS" id="PR01755">
    <property type="entry name" value="SECFTRNLCASE"/>
</dbReference>
<dbReference type="PANTHER" id="PTHR30081:SF1">
    <property type="entry name" value="PROTEIN TRANSLOCASE SUBUNIT SECD"/>
    <property type="match status" value="1"/>
</dbReference>
<evidence type="ECO:0000256" key="12">
    <source>
        <dbReference type="ARBA" id="ARBA00061053"/>
    </source>
</evidence>
<evidence type="ECO:0000256" key="6">
    <source>
        <dbReference type="ARBA" id="ARBA00022927"/>
    </source>
</evidence>
<keyword evidence="4" id="KW-0997">Cell inner membrane</keyword>
<keyword evidence="6 13" id="KW-0653">Protein transport</keyword>
<comment type="subcellular location">
    <subcellularLocation>
        <location evidence="1 13">Cell membrane</location>
        <topology evidence="1 13">Multi-pass membrane protein</topology>
    </subcellularLocation>
</comment>
<comment type="similarity">
    <text evidence="14">Belongs to the SecD/SecF family. SecF subfamily.</text>
</comment>
<dbReference type="GO" id="GO:0005886">
    <property type="term" value="C:plasma membrane"/>
    <property type="evidence" value="ECO:0007669"/>
    <property type="project" value="UniProtKB-SubCell"/>
</dbReference>
<comment type="caution">
    <text evidence="16">The sequence shown here is derived from an EMBL/GenBank/DDBJ whole genome shotgun (WGS) entry which is preliminary data.</text>
</comment>
<evidence type="ECO:0000256" key="7">
    <source>
        <dbReference type="ARBA" id="ARBA00022989"/>
    </source>
</evidence>
<comment type="subunit">
    <text evidence="14">Forms a complex with SecD. Part of the essential Sec protein translocation apparatus which comprises SecA, SecYEG and auxiliary proteins SecDF-YajC and YidC.</text>
</comment>
<dbReference type="GO" id="GO:0006605">
    <property type="term" value="P:protein targeting"/>
    <property type="evidence" value="ECO:0007669"/>
    <property type="project" value="UniProtKB-UniRule"/>
</dbReference>
<dbReference type="InterPro" id="IPR022813">
    <property type="entry name" value="SecD/SecF_arch_bac"/>
</dbReference>
<evidence type="ECO:0000313" key="16">
    <source>
        <dbReference type="EMBL" id="KZA97421.1"/>
    </source>
</evidence>
<comment type="caution">
    <text evidence="13">Lacks conserved residue(s) required for the propagation of feature annotation.</text>
</comment>
<keyword evidence="9 13" id="KW-0472">Membrane</keyword>
<feature type="transmembrane region" description="Helical" evidence="13">
    <location>
        <begin position="692"/>
        <end position="715"/>
    </location>
</feature>
<keyword evidence="8 13" id="KW-0811">Translocation</keyword>
<keyword evidence="3 13" id="KW-1003">Cell membrane</keyword>
<feature type="transmembrane region" description="Helical" evidence="13">
    <location>
        <begin position="795"/>
        <end position="821"/>
    </location>
</feature>
<keyword evidence="5 13" id="KW-0812">Transmembrane</keyword>
<dbReference type="InterPro" id="IPR048631">
    <property type="entry name" value="SecD_1st"/>
</dbReference>
<dbReference type="Pfam" id="PF07549">
    <property type="entry name" value="Sec_GG"/>
    <property type="match status" value="2"/>
</dbReference>
<evidence type="ECO:0000259" key="15">
    <source>
        <dbReference type="PROSITE" id="PS50156"/>
    </source>
</evidence>
<dbReference type="GO" id="GO:0015450">
    <property type="term" value="F:protein-transporting ATPase activity"/>
    <property type="evidence" value="ECO:0007669"/>
    <property type="project" value="InterPro"/>
</dbReference>
<sequence>MLHFSRWKTLLIWLAAFAAIVIAAPNLLTEAQRSSLPDWLRHDRVVLGLDLQGGSHIVLKVERSDIVRDRLEEVVANVRNALRGAGIRYTGLTGNDQTVTVRITDAAQTQAAVDLLKPLTTAGGHSGPEVALQQGDQGQLSLQISDAGITADVASARTRSLDIVGRRIAGLGNDNFLVRPDGADRIVVQVVGSIDAERLKNILNQPAKLSFHLIDESMSGQEALNGHWPATSQVLYSLDDPPVPYLVDRTAFITGSNMVDIEPVVDPQTQDTSIAYRLDAEGTQRLAQVTGQNIGKHLAIVFDDQVMSSPVIDAAITGGEGRISANFSEDGVRDLAIMLRAGALPATLTSVEERSISPRFGADSIFNGLVAGLVAVVLVAALMIALYRILGLIAVASLFLNLILIVAVLSLAGATLTLPGIAGIVLIVGMAVDSNVLIYERIREEEKTTHSFAEAAGRGFSRAFATIVDANVTIFIAAIILFFLGSESIRGFAVTLAIGILTTVFTAFTLTRSIVAVWLRRRHPRHLPKSVLTHLFEHANIRFMGIRRYVFTASAVISLIAMAAFATVGLHLGIDFTGGSLIEVTAKQGNADIADLNARLNDLNLGEISVERTGGPANARIRIASQGGGENAEQSAATLVRGELQEDYDFRRVEVVGPAISGELTMMATLGVLAALAAILIYIWIRFEWQFAVGAIVATLHDVIIMLGLFVLTGIEFNLTSVAAVLTIVGYSLNDTVVVYDRMRENLKRYKKMPLPILIDASINQTLSRTVLTAATTLIALLALFLFGGEVIRSFTFAMLFGIALGTFSSIYIAAPVLIVFRLRPEAPDGEESNKTDAGVKSGTVV</sequence>
<dbReference type="RefSeq" id="WP_062944687.1">
    <property type="nucleotide sequence ID" value="NZ_CP171844.1"/>
</dbReference>
<comment type="function">
    <text evidence="10 13">Part of the Sec protein translocase complex. Interacts with the SecYEG preprotein conducting channel. SecDF uses the proton motive force (PMF) to complete protein translocation after the ATP-dependent function of SecA.</text>
</comment>
<feature type="transmembrane region" description="Helical" evidence="13">
    <location>
        <begin position="420"/>
        <end position="439"/>
    </location>
</feature>
<comment type="similarity">
    <text evidence="11">In the C-terminal section; belongs to the SecD/SecF family. SecF subfamily.</text>
</comment>
<dbReference type="HAMAP" id="MF_01463_B">
    <property type="entry name" value="SecD_B"/>
    <property type="match status" value="1"/>
</dbReference>
<comment type="subunit">
    <text evidence="13">Forms a complex with SecF. Part of the essential Sec protein translocation apparatus which comprises SecA, SecYEG and auxiliary proteins SecDF-YajC and YidC.</text>
</comment>
<dbReference type="GO" id="GO:0065002">
    <property type="term" value="P:intracellular protein transmembrane transport"/>
    <property type="evidence" value="ECO:0007669"/>
    <property type="project" value="UniProtKB-UniRule"/>
</dbReference>
<dbReference type="Pfam" id="PF21760">
    <property type="entry name" value="SecD_1st"/>
    <property type="match status" value="1"/>
</dbReference>
<organism evidence="16">
    <name type="scientific">Rhizobium leguminosarum</name>
    <dbReference type="NCBI Taxonomy" id="384"/>
    <lineage>
        <taxon>Bacteria</taxon>
        <taxon>Pseudomonadati</taxon>
        <taxon>Pseudomonadota</taxon>
        <taxon>Alphaproteobacteria</taxon>
        <taxon>Hyphomicrobiales</taxon>
        <taxon>Rhizobiaceae</taxon>
        <taxon>Rhizobium/Agrobacterium group</taxon>
        <taxon>Rhizobium</taxon>
    </lineage>
</organism>
<dbReference type="Pfam" id="PF22599">
    <property type="entry name" value="SecDF_P1_head"/>
    <property type="match status" value="1"/>
</dbReference>
<feature type="transmembrane region" description="Helical" evidence="13">
    <location>
        <begin position="771"/>
        <end position="789"/>
    </location>
</feature>
<dbReference type="InterPro" id="IPR054384">
    <property type="entry name" value="SecDF_P1_head"/>
</dbReference>
<feature type="transmembrane region" description="Helical" evidence="13">
    <location>
        <begin position="721"/>
        <end position="740"/>
    </location>
</feature>